<dbReference type="RefSeq" id="WP_379829632.1">
    <property type="nucleotide sequence ID" value="NZ_JBHUHU010000001.1"/>
</dbReference>
<evidence type="ECO:0000313" key="1">
    <source>
        <dbReference type="EMBL" id="MFD2098865.1"/>
    </source>
</evidence>
<accession>A0ABW4XTJ3</accession>
<proteinExistence type="predicted"/>
<sequence length="337" mass="38540">MIQIIQNEKDWTEALHACGNFDFYHTYEYHQTKLKENEEPWLIHFTDGNKHIAIPFVKRPIFDTEFFDLNIVHGYLGPASNLGSEPYDASTFREMFQDLLLKNNIVSAFSKLNPYIDHQEVILDGLGTIEQVGELLYIDLTTDATLQRQTYRKSVKNDVNKLRRVFTTKLAETEEELAAFKKIYSDTMARVEADERFILGDAYFDMVTSSKNFDTKVILVLSIETGEIVAGSLSTITNGIIQGELMGTKDEFLYMSPAKLLYDEIRLIGNELNLKYLNYGGGAGGREGSLYMMKSGFTKSHIPFKVWKYIANPEVYENLASAKKVDEGKNFFPLYRA</sequence>
<reference evidence="2" key="1">
    <citation type="journal article" date="2019" name="Int. J. Syst. Evol. Microbiol.">
        <title>The Global Catalogue of Microorganisms (GCM) 10K type strain sequencing project: providing services to taxonomists for standard genome sequencing and annotation.</title>
        <authorList>
            <consortium name="The Broad Institute Genomics Platform"/>
            <consortium name="The Broad Institute Genome Sequencing Center for Infectious Disease"/>
            <person name="Wu L."/>
            <person name="Ma J."/>
        </authorList>
    </citation>
    <scope>NUCLEOTIDE SEQUENCE [LARGE SCALE GENOMIC DNA]</scope>
    <source>
        <strain evidence="2">JCM 3389</strain>
    </source>
</reference>
<dbReference type="Gene3D" id="3.40.630.30">
    <property type="match status" value="1"/>
</dbReference>
<evidence type="ECO:0008006" key="3">
    <source>
        <dbReference type="Google" id="ProtNLM"/>
    </source>
</evidence>
<protein>
    <recommendedName>
        <fullName evidence="3">Acetyltransferase (GNAT) domain-containing protein</fullName>
    </recommendedName>
</protein>
<dbReference type="EMBL" id="JBHUHU010000001">
    <property type="protein sequence ID" value="MFD2098865.1"/>
    <property type="molecule type" value="Genomic_DNA"/>
</dbReference>
<dbReference type="InterPro" id="IPR016181">
    <property type="entry name" value="Acyl_CoA_acyltransferase"/>
</dbReference>
<evidence type="ECO:0000313" key="2">
    <source>
        <dbReference type="Proteomes" id="UP001597342"/>
    </source>
</evidence>
<organism evidence="1 2">
    <name type="scientific">Flagellimonas iocasae</name>
    <dbReference type="NCBI Taxonomy" id="2055905"/>
    <lineage>
        <taxon>Bacteria</taxon>
        <taxon>Pseudomonadati</taxon>
        <taxon>Bacteroidota</taxon>
        <taxon>Flavobacteriia</taxon>
        <taxon>Flavobacteriales</taxon>
        <taxon>Flavobacteriaceae</taxon>
        <taxon>Flagellimonas</taxon>
    </lineage>
</organism>
<keyword evidence="2" id="KW-1185">Reference proteome</keyword>
<name>A0ABW4XTJ3_9FLAO</name>
<dbReference type="Proteomes" id="UP001597342">
    <property type="component" value="Unassembled WGS sequence"/>
</dbReference>
<comment type="caution">
    <text evidence="1">The sequence shown here is derived from an EMBL/GenBank/DDBJ whole genome shotgun (WGS) entry which is preliminary data.</text>
</comment>
<dbReference type="SUPFAM" id="SSF55729">
    <property type="entry name" value="Acyl-CoA N-acyltransferases (Nat)"/>
    <property type="match status" value="1"/>
</dbReference>
<gene>
    <name evidence="1" type="ORF">ACFSJE_03705</name>
</gene>